<feature type="region of interest" description="Disordered" evidence="1">
    <location>
        <begin position="141"/>
        <end position="173"/>
    </location>
</feature>
<feature type="domain" description="DUF2169" evidence="2">
    <location>
        <begin position="21"/>
        <end position="316"/>
    </location>
</feature>
<evidence type="ECO:0000313" key="3">
    <source>
        <dbReference type="EMBL" id="EYD77438.1"/>
    </source>
</evidence>
<reference evidence="3 4" key="1">
    <citation type="submission" date="2013-02" db="EMBL/GenBank/DDBJ databases">
        <authorList>
            <person name="Fiebig A."/>
            <person name="Goeker M."/>
            <person name="Klenk H.-P.P."/>
        </authorList>
    </citation>
    <scope>NUCLEOTIDE SEQUENCE [LARGE SCALE GENOMIC DNA]</scope>
    <source>
        <strain evidence="3 4">DSM 19309</strain>
    </source>
</reference>
<evidence type="ECO:0000259" key="2">
    <source>
        <dbReference type="Pfam" id="PF09937"/>
    </source>
</evidence>
<dbReference type="OrthoDB" id="237820at2"/>
<evidence type="ECO:0000256" key="1">
    <source>
        <dbReference type="SAM" id="MobiDB-lite"/>
    </source>
</evidence>
<dbReference type="STRING" id="442562.Rumeso_00987"/>
<protein>
    <recommendedName>
        <fullName evidence="2">DUF2169 domain-containing protein</fullName>
    </recommendedName>
</protein>
<dbReference type="InterPro" id="IPR018683">
    <property type="entry name" value="DUF2169"/>
</dbReference>
<dbReference type="RefSeq" id="WP_037280579.1">
    <property type="nucleotide sequence ID" value="NZ_KK088574.1"/>
</dbReference>
<gene>
    <name evidence="3" type="ORF">Rumeso_00987</name>
</gene>
<dbReference type="Proteomes" id="UP000019666">
    <property type="component" value="Unassembled WGS sequence"/>
</dbReference>
<keyword evidence="4" id="KW-1185">Reference proteome</keyword>
<evidence type="ECO:0000313" key="4">
    <source>
        <dbReference type="Proteomes" id="UP000019666"/>
    </source>
</evidence>
<proteinExistence type="predicted"/>
<dbReference type="EMBL" id="AOSK01000029">
    <property type="protein sequence ID" value="EYD77438.1"/>
    <property type="molecule type" value="Genomic_DNA"/>
</dbReference>
<dbReference type="HOGENOM" id="CLU_045796_0_0_5"/>
<accession>A0A017HTF3</accession>
<sequence length="344" mass="37984">MNLQNGTPWPANLTIAFDKNGHEQVVVVTKATFELPVVQGNTCRPSSAPLPLTEADVFGPDPGQDAVRMENDFAPHKPLCDIVCYGDAFAPDGRPVTELGVGLRLGNWSKVFTVHGSRIWLKTAGGYRVSDKRPFVRQPIGYDHAFGGTDPDPDDPSRSTALDENPAGLGYYPNLRNREGAALAHTSEFRGDATDPTGRFPPRALGPVGRNWLPRRRHVGTYDEAWTESRMPFLPEDFDYRYFQTTAEDQQIPYPQGGEPIEIVNLSPSGRIATQLPTMEVVVVFERKSGRITQRVANLDTVAFFPEQGLLTMAYRTRITAERDIFEFARITVSAHGPEGAISG</sequence>
<dbReference type="AlphaFoldDB" id="A0A017HTF3"/>
<name>A0A017HTF3_9RHOB</name>
<dbReference type="PATRIC" id="fig|442562.3.peg.979"/>
<comment type="caution">
    <text evidence="3">The sequence shown here is derived from an EMBL/GenBank/DDBJ whole genome shotgun (WGS) entry which is preliminary data.</text>
</comment>
<organism evidence="3 4">
    <name type="scientific">Rubellimicrobium mesophilum DSM 19309</name>
    <dbReference type="NCBI Taxonomy" id="442562"/>
    <lineage>
        <taxon>Bacteria</taxon>
        <taxon>Pseudomonadati</taxon>
        <taxon>Pseudomonadota</taxon>
        <taxon>Alphaproteobacteria</taxon>
        <taxon>Rhodobacterales</taxon>
        <taxon>Roseobacteraceae</taxon>
        <taxon>Rubellimicrobium</taxon>
    </lineage>
</organism>
<dbReference type="Pfam" id="PF09937">
    <property type="entry name" value="DUF2169"/>
    <property type="match status" value="1"/>
</dbReference>